<name>A0A0E9T9A7_ANGAN</name>
<sequence>MHDILKVLWKKTHLTCKDVVYPLQILTHTHSERMWCSYLIKILCKTFLSTVLMP</sequence>
<protein>
    <submittedName>
        <fullName evidence="1">Uncharacterized protein</fullName>
    </submittedName>
</protein>
<proteinExistence type="predicted"/>
<organism evidence="1">
    <name type="scientific">Anguilla anguilla</name>
    <name type="common">European freshwater eel</name>
    <name type="synonym">Muraena anguilla</name>
    <dbReference type="NCBI Taxonomy" id="7936"/>
    <lineage>
        <taxon>Eukaryota</taxon>
        <taxon>Metazoa</taxon>
        <taxon>Chordata</taxon>
        <taxon>Craniata</taxon>
        <taxon>Vertebrata</taxon>
        <taxon>Euteleostomi</taxon>
        <taxon>Actinopterygii</taxon>
        <taxon>Neopterygii</taxon>
        <taxon>Teleostei</taxon>
        <taxon>Anguilliformes</taxon>
        <taxon>Anguillidae</taxon>
        <taxon>Anguilla</taxon>
    </lineage>
</organism>
<reference evidence="1" key="1">
    <citation type="submission" date="2014-11" db="EMBL/GenBank/DDBJ databases">
        <authorList>
            <person name="Amaro Gonzalez C."/>
        </authorList>
    </citation>
    <scope>NUCLEOTIDE SEQUENCE</scope>
</reference>
<reference evidence="1" key="2">
    <citation type="journal article" date="2015" name="Fish Shellfish Immunol.">
        <title>Early steps in the European eel (Anguilla anguilla)-Vibrio vulnificus interaction in the gills: Role of the RtxA13 toxin.</title>
        <authorList>
            <person name="Callol A."/>
            <person name="Pajuelo D."/>
            <person name="Ebbesson L."/>
            <person name="Teles M."/>
            <person name="MacKenzie S."/>
            <person name="Amaro C."/>
        </authorList>
    </citation>
    <scope>NUCLEOTIDE SEQUENCE</scope>
</reference>
<dbReference type="AlphaFoldDB" id="A0A0E9T9A7"/>
<evidence type="ECO:0000313" key="1">
    <source>
        <dbReference type="EMBL" id="JAH49455.1"/>
    </source>
</evidence>
<accession>A0A0E9T9A7</accession>
<dbReference type="EMBL" id="GBXM01059122">
    <property type="protein sequence ID" value="JAH49455.1"/>
    <property type="molecule type" value="Transcribed_RNA"/>
</dbReference>